<proteinExistence type="predicted"/>
<feature type="transmembrane region" description="Helical" evidence="1">
    <location>
        <begin position="40"/>
        <end position="61"/>
    </location>
</feature>
<comment type="caution">
    <text evidence="2">The sequence shown here is derived from an EMBL/GenBank/DDBJ whole genome shotgun (WGS) entry which is preliminary data.</text>
</comment>
<dbReference type="AlphaFoldDB" id="A0A9W8I9A2"/>
<evidence type="ECO:0000313" key="2">
    <source>
        <dbReference type="EMBL" id="KAJ2845705.1"/>
    </source>
</evidence>
<evidence type="ECO:0000313" key="3">
    <source>
        <dbReference type="Proteomes" id="UP001139887"/>
    </source>
</evidence>
<keyword evidence="1" id="KW-1133">Transmembrane helix</keyword>
<sequence>MTIDCSVIGAAGCEQLKAIAIMLDEGRTVGPSNMYGNPTAILAIVLATTLAAFLLLTGLVITARKLYNRNKSSSNYGMYDDDASDKTFVGSKLFAKPEKSRKVKDEEVLFRLSMSPY</sequence>
<protein>
    <submittedName>
        <fullName evidence="2">Uncharacterized protein</fullName>
    </submittedName>
</protein>
<dbReference type="EMBL" id="JANBUW010000732">
    <property type="protein sequence ID" value="KAJ2845705.1"/>
    <property type="molecule type" value="Genomic_DNA"/>
</dbReference>
<dbReference type="Proteomes" id="UP001139887">
    <property type="component" value="Unassembled WGS sequence"/>
</dbReference>
<accession>A0A9W8I9A2</accession>
<keyword evidence="1" id="KW-0812">Transmembrane</keyword>
<gene>
    <name evidence="2" type="ORF">IWW36_004672</name>
</gene>
<dbReference type="OrthoDB" id="5582319at2759"/>
<organism evidence="2 3">
    <name type="scientific">Coemansia brasiliensis</name>
    <dbReference type="NCBI Taxonomy" id="2650707"/>
    <lineage>
        <taxon>Eukaryota</taxon>
        <taxon>Fungi</taxon>
        <taxon>Fungi incertae sedis</taxon>
        <taxon>Zoopagomycota</taxon>
        <taxon>Kickxellomycotina</taxon>
        <taxon>Kickxellomycetes</taxon>
        <taxon>Kickxellales</taxon>
        <taxon>Kickxellaceae</taxon>
        <taxon>Coemansia</taxon>
    </lineage>
</organism>
<keyword evidence="1" id="KW-0472">Membrane</keyword>
<evidence type="ECO:0000256" key="1">
    <source>
        <dbReference type="SAM" id="Phobius"/>
    </source>
</evidence>
<keyword evidence="3" id="KW-1185">Reference proteome</keyword>
<reference evidence="2" key="1">
    <citation type="submission" date="2022-07" db="EMBL/GenBank/DDBJ databases">
        <title>Phylogenomic reconstructions and comparative analyses of Kickxellomycotina fungi.</title>
        <authorList>
            <person name="Reynolds N.K."/>
            <person name="Stajich J.E."/>
            <person name="Barry K."/>
            <person name="Grigoriev I.V."/>
            <person name="Crous P."/>
            <person name="Smith M.E."/>
        </authorList>
    </citation>
    <scope>NUCLEOTIDE SEQUENCE</scope>
    <source>
        <strain evidence="2">NRRL 1566</strain>
    </source>
</reference>
<name>A0A9W8I9A2_9FUNG</name>